<dbReference type="PANTHER" id="PTHR36445">
    <property type="entry name" value="GTP CYCLOHYDROLASE MPTA"/>
    <property type="match status" value="1"/>
</dbReference>
<comment type="pathway">
    <text evidence="2">Cofactor biosynthesis; 7,8-dihydroneopterin triphosphate biosynthesis; 7,8-dihydroneopterin triphosphate from GTP: step 1/1.</text>
</comment>
<dbReference type="AlphaFoldDB" id="E3CW99"/>
<sequence>MRDVQNEPDLRNIPLDRVGVSDLSYPIEVRDRDHKVQRTVARIAMAVSLPRDYRGTHMSRFVEVLESMGGQVTVHRMDSLVALLQERLAAQSAEVEFRFPYFIQRHAPQSGAASLTRYDVVFRASRQEDRFDLVTTVRAPVLTLCPCSREISEAGAHNQRAHVTLSVRMASIVWIEELADLAERCASCPVYSLLKREDEKHVTEQAYHNPRFVEDVAREAALALDGDPRIPWYRVTVKSHESIHNHDAFASLERDRRSPEVAP</sequence>
<dbReference type="EC" id="3.5.4.16" evidence="2"/>
<dbReference type="Pfam" id="PF02649">
    <property type="entry name" value="GCHY-1"/>
    <property type="match status" value="1"/>
</dbReference>
<proteinExistence type="inferred from homology"/>
<dbReference type="eggNOG" id="COG1469">
    <property type="taxonomic scope" value="Bacteria"/>
</dbReference>
<feature type="site" description="May be catalytically important" evidence="2">
    <location>
        <position position="145"/>
    </location>
</feature>
<dbReference type="STRING" id="584708.Apau_0924"/>
<keyword evidence="4" id="KW-1185">Reference proteome</keyword>
<dbReference type="UniPathway" id="UPA00848">
    <property type="reaction ID" value="UER00151"/>
</dbReference>
<dbReference type="Gene3D" id="3.10.270.10">
    <property type="entry name" value="Urate Oxidase"/>
    <property type="match status" value="1"/>
</dbReference>
<keyword evidence="1 2" id="KW-0378">Hydrolase</keyword>
<reference evidence="3 4" key="1">
    <citation type="journal article" date="2010" name="Stand. Genomic Sci.">
        <title>Non-contiguous finished genome sequence of Aminomonas paucivorans type strain (GLU-3).</title>
        <authorList>
            <person name="Pitluck S."/>
            <person name="Yasawong M."/>
            <person name="Held B."/>
            <person name="Lapidus A."/>
            <person name="Nolan M."/>
            <person name="Copeland A."/>
            <person name="Lucas S."/>
            <person name="Del Rio T.G."/>
            <person name="Tice H."/>
            <person name="Cheng J.F."/>
            <person name="Chertkov O."/>
            <person name="Goodwin L."/>
            <person name="Tapia R."/>
            <person name="Han C."/>
            <person name="Liolios K."/>
            <person name="Ivanova N."/>
            <person name="Mavromatis K."/>
            <person name="Ovchinnikova G."/>
            <person name="Pati A."/>
            <person name="Chen A."/>
            <person name="Palaniappan K."/>
            <person name="Land M."/>
            <person name="Hauser L."/>
            <person name="Chang Y.J."/>
            <person name="Jeffries C.D."/>
            <person name="Pukall R."/>
            <person name="Spring S."/>
            <person name="Rohde M."/>
            <person name="Sikorski J."/>
            <person name="Goker M."/>
            <person name="Woyke T."/>
            <person name="Bristow J."/>
            <person name="Eisen J.A."/>
            <person name="Markowitz V."/>
            <person name="Hugenholtz P."/>
            <person name="Kyrpides N.C."/>
            <person name="Klenk H.P."/>
        </authorList>
    </citation>
    <scope>NUCLEOTIDE SEQUENCE [LARGE SCALE GENOMIC DNA]</scope>
    <source>
        <strain evidence="3 4">DSM 12260</strain>
    </source>
</reference>
<comment type="catalytic activity">
    <reaction evidence="2">
        <text>GTP + H2O = 7,8-dihydroneopterin 3'-triphosphate + formate + H(+)</text>
        <dbReference type="Rhea" id="RHEA:17473"/>
        <dbReference type="ChEBI" id="CHEBI:15377"/>
        <dbReference type="ChEBI" id="CHEBI:15378"/>
        <dbReference type="ChEBI" id="CHEBI:15740"/>
        <dbReference type="ChEBI" id="CHEBI:37565"/>
        <dbReference type="ChEBI" id="CHEBI:58462"/>
        <dbReference type="EC" id="3.5.4.16"/>
    </reaction>
</comment>
<dbReference type="GO" id="GO:0003934">
    <property type="term" value="F:GTP cyclohydrolase I activity"/>
    <property type="evidence" value="ECO:0007669"/>
    <property type="project" value="UniProtKB-UniRule"/>
</dbReference>
<comment type="function">
    <text evidence="2">Converts GTP to 7,8-dihydroneopterin triphosphate.</text>
</comment>
<evidence type="ECO:0000313" key="4">
    <source>
        <dbReference type="Proteomes" id="UP000005096"/>
    </source>
</evidence>
<dbReference type="OrthoDB" id="9774824at2"/>
<name>E3CW99_9BACT</name>
<dbReference type="InterPro" id="IPR022838">
    <property type="entry name" value="GTP_cyclohydrolase_FolE2"/>
</dbReference>
<dbReference type="Proteomes" id="UP000005096">
    <property type="component" value="Chromosome"/>
</dbReference>
<protein>
    <recommendedName>
        <fullName evidence="2">GTP cyclohydrolase FolE2</fullName>
        <ecNumber evidence="2">3.5.4.16</ecNumber>
    </recommendedName>
</protein>
<dbReference type="GO" id="GO:0046654">
    <property type="term" value="P:tetrahydrofolate biosynthetic process"/>
    <property type="evidence" value="ECO:0007669"/>
    <property type="project" value="UniProtKB-UniRule"/>
</dbReference>
<dbReference type="PANTHER" id="PTHR36445:SF1">
    <property type="entry name" value="GTP CYCLOHYDROLASE MPTA"/>
    <property type="match status" value="1"/>
</dbReference>
<dbReference type="EMBL" id="CM001022">
    <property type="protein sequence ID" value="EFQ23351.1"/>
    <property type="molecule type" value="Genomic_DNA"/>
</dbReference>
<dbReference type="HAMAP" id="MF_01527_B">
    <property type="entry name" value="GTP_cyclohydrol_B"/>
    <property type="match status" value="1"/>
</dbReference>
<organism evidence="3 4">
    <name type="scientific">Aminomonas paucivorans DSM 12260</name>
    <dbReference type="NCBI Taxonomy" id="584708"/>
    <lineage>
        <taxon>Bacteria</taxon>
        <taxon>Thermotogati</taxon>
        <taxon>Synergistota</taxon>
        <taxon>Synergistia</taxon>
        <taxon>Synergistales</taxon>
        <taxon>Synergistaceae</taxon>
        <taxon>Aminomonas</taxon>
    </lineage>
</organism>
<gene>
    <name evidence="2" type="primary">folE2</name>
    <name evidence="3" type="ORF">Apau_0924</name>
</gene>
<dbReference type="HOGENOM" id="CLU_062816_1_1_0"/>
<accession>E3CW99</accession>
<dbReference type="NCBIfam" id="NF010200">
    <property type="entry name" value="PRK13674.1-1"/>
    <property type="match status" value="1"/>
</dbReference>
<dbReference type="RefSeq" id="WP_006300526.1">
    <property type="nucleotide sequence ID" value="NZ_CM001022.1"/>
</dbReference>
<evidence type="ECO:0000256" key="1">
    <source>
        <dbReference type="ARBA" id="ARBA00022801"/>
    </source>
</evidence>
<dbReference type="InterPro" id="IPR003801">
    <property type="entry name" value="GTP_cyclohydrolase_FolE2/MptA"/>
</dbReference>
<evidence type="ECO:0000313" key="3">
    <source>
        <dbReference type="EMBL" id="EFQ23351.1"/>
    </source>
</evidence>
<dbReference type="PaxDb" id="584708-Apau_0924"/>
<comment type="similarity">
    <text evidence="2">Belongs to the GTP cyclohydrolase IV family.</text>
</comment>
<evidence type="ECO:0000256" key="2">
    <source>
        <dbReference type="HAMAP-Rule" id="MF_01527"/>
    </source>
</evidence>